<dbReference type="GO" id="GO:0016702">
    <property type="term" value="F:oxidoreductase activity, acting on single donors with incorporation of molecular oxygen, incorporation of two atoms of oxygen"/>
    <property type="evidence" value="ECO:0007669"/>
    <property type="project" value="UniProtKB-ARBA"/>
</dbReference>
<dbReference type="Gene3D" id="3.40.830.10">
    <property type="entry name" value="LigB-like"/>
    <property type="match status" value="1"/>
</dbReference>
<dbReference type="InterPro" id="IPR014436">
    <property type="entry name" value="Extradiol_dOase_DODA"/>
</dbReference>
<evidence type="ECO:0000256" key="3">
    <source>
        <dbReference type="ARBA" id="ARBA00022723"/>
    </source>
</evidence>
<name>A0A833JDX1_9BACT</name>
<dbReference type="GO" id="GO:0008198">
    <property type="term" value="F:ferrous iron binding"/>
    <property type="evidence" value="ECO:0007669"/>
    <property type="project" value="InterPro"/>
</dbReference>
<keyword evidence="5" id="KW-0560">Oxidoreductase</keyword>
<comment type="caution">
    <text evidence="7">The sequence shown here is derived from an EMBL/GenBank/DDBJ whole genome shotgun (WGS) entry which is preliminary data.</text>
</comment>
<comment type="cofactor">
    <cofactor evidence="1">
        <name>Zn(2+)</name>
        <dbReference type="ChEBI" id="CHEBI:29105"/>
    </cofactor>
</comment>
<evidence type="ECO:0000256" key="4">
    <source>
        <dbReference type="ARBA" id="ARBA00022833"/>
    </source>
</evidence>
<keyword evidence="8" id="KW-1185">Reference proteome</keyword>
<evidence type="ECO:0000259" key="6">
    <source>
        <dbReference type="Pfam" id="PF02900"/>
    </source>
</evidence>
<dbReference type="GO" id="GO:0008270">
    <property type="term" value="F:zinc ion binding"/>
    <property type="evidence" value="ECO:0007669"/>
    <property type="project" value="InterPro"/>
</dbReference>
<evidence type="ECO:0000256" key="1">
    <source>
        <dbReference type="ARBA" id="ARBA00001947"/>
    </source>
</evidence>
<dbReference type="EMBL" id="WFLN01000005">
    <property type="protein sequence ID" value="KAB8032118.1"/>
    <property type="molecule type" value="Genomic_DNA"/>
</dbReference>
<keyword evidence="7" id="KW-0223">Dioxygenase</keyword>
<dbReference type="PANTHER" id="PTHR30096">
    <property type="entry name" value="4,5-DOPA DIOXYGENASE EXTRADIOL-LIKE PROTEIN"/>
    <property type="match status" value="1"/>
</dbReference>
<dbReference type="CDD" id="cd07363">
    <property type="entry name" value="45_DOPA_Dioxygenase"/>
    <property type="match status" value="1"/>
</dbReference>
<dbReference type="SUPFAM" id="SSF53213">
    <property type="entry name" value="LigB-like"/>
    <property type="match status" value="1"/>
</dbReference>
<dbReference type="InterPro" id="IPR004183">
    <property type="entry name" value="Xdiol_dOase_suB"/>
</dbReference>
<dbReference type="AlphaFoldDB" id="A0A833JDX1"/>
<proteinExistence type="inferred from homology"/>
<sequence length="264" mass="30432">MEYYILRTQPVLFIGHGSPMNAIEKSNFTEALNAWGMRLIKNPPKVLLCVSAHWFVDRFIVTNNEDSNIMYDFFGFGDKLNKFKYMYKGSKKWSKRIQEIYDQGEISTDDARGIDHGVWSVLAHLFPKAQIPVVQLSMNKKLSLEEHVNFYSNLHILRDEGALILGSGNIVHSFAGIREEIEANPYDWALEFDEKVKASILNNSISDLIHYENFGHCAKLAVPTVEHYLPLLFAMSLKRESDKIKFVFEGFQYSTLSMRCFELS</sequence>
<evidence type="ECO:0000256" key="5">
    <source>
        <dbReference type="ARBA" id="ARBA00023002"/>
    </source>
</evidence>
<feature type="domain" description="Extradiol ring-cleavage dioxygenase class III enzyme subunit B" evidence="6">
    <location>
        <begin position="14"/>
        <end position="256"/>
    </location>
</feature>
<dbReference type="PANTHER" id="PTHR30096:SF0">
    <property type="entry name" value="4,5-DOPA DIOXYGENASE EXTRADIOL-LIKE PROTEIN"/>
    <property type="match status" value="1"/>
</dbReference>
<reference evidence="7 8" key="1">
    <citation type="submission" date="2019-10" db="EMBL/GenBank/DDBJ databases">
        <title>New genus of Silvanigrellaceae.</title>
        <authorList>
            <person name="Pitt A."/>
            <person name="Hahn M.W."/>
        </authorList>
    </citation>
    <scope>NUCLEOTIDE SEQUENCE [LARGE SCALE GENOMIC DNA]</scope>
    <source>
        <strain evidence="7 8">33A1-SZDP</strain>
    </source>
</reference>
<evidence type="ECO:0000313" key="7">
    <source>
        <dbReference type="EMBL" id="KAB8032118.1"/>
    </source>
</evidence>
<protein>
    <submittedName>
        <fullName evidence="7">4,5-DOPA dioxygenase extradiol</fullName>
    </submittedName>
</protein>
<keyword evidence="4" id="KW-0862">Zinc</keyword>
<dbReference type="PIRSF" id="PIRSF006157">
    <property type="entry name" value="Doxgns_DODA"/>
    <property type="match status" value="1"/>
</dbReference>
<evidence type="ECO:0000313" key="8">
    <source>
        <dbReference type="Proteomes" id="UP000442694"/>
    </source>
</evidence>
<dbReference type="Pfam" id="PF02900">
    <property type="entry name" value="LigB"/>
    <property type="match status" value="1"/>
</dbReference>
<accession>A0A833JDX1</accession>
<organism evidence="7 8">
    <name type="scientific">Fluviispira multicolorata</name>
    <dbReference type="NCBI Taxonomy" id="2654512"/>
    <lineage>
        <taxon>Bacteria</taxon>
        <taxon>Pseudomonadati</taxon>
        <taxon>Bdellovibrionota</taxon>
        <taxon>Oligoflexia</taxon>
        <taxon>Silvanigrellales</taxon>
        <taxon>Silvanigrellaceae</taxon>
        <taxon>Fluviispira</taxon>
    </lineage>
</organism>
<comment type="similarity">
    <text evidence="2">Belongs to the DODA-type extradiol aromatic ring-opening dioxygenase family.</text>
</comment>
<evidence type="ECO:0000256" key="2">
    <source>
        <dbReference type="ARBA" id="ARBA00007581"/>
    </source>
</evidence>
<keyword evidence="3" id="KW-0479">Metal-binding</keyword>
<dbReference type="Proteomes" id="UP000442694">
    <property type="component" value="Unassembled WGS sequence"/>
</dbReference>
<gene>
    <name evidence="7" type="ORF">GCL57_05580</name>
</gene>